<dbReference type="GO" id="GO:0004674">
    <property type="term" value="F:protein serine/threonine kinase activity"/>
    <property type="evidence" value="ECO:0007669"/>
    <property type="project" value="TreeGrafter"/>
</dbReference>
<dbReference type="GO" id="GO:0005524">
    <property type="term" value="F:ATP binding"/>
    <property type="evidence" value="ECO:0007669"/>
    <property type="project" value="UniProtKB-KW"/>
</dbReference>
<dbReference type="PANTHER" id="PTHR24346">
    <property type="entry name" value="MAP/MICROTUBULE AFFINITY-REGULATING KINASE"/>
    <property type="match status" value="1"/>
</dbReference>
<dbReference type="PROSITE" id="PS00108">
    <property type="entry name" value="PROTEIN_KINASE_ST"/>
    <property type="match status" value="1"/>
</dbReference>
<dbReference type="GeneID" id="17350214"/>
<dbReference type="InterPro" id="IPR011009">
    <property type="entry name" value="Kinase-like_dom_sf"/>
</dbReference>
<dbReference type="PANTHER" id="PTHR24346:SF30">
    <property type="entry name" value="MATERNAL EMBRYONIC LEUCINE ZIPPER KINASE"/>
    <property type="match status" value="1"/>
</dbReference>
<name>E1ZTT7_CHLVA</name>
<evidence type="ECO:0000313" key="5">
    <source>
        <dbReference type="Proteomes" id="UP000008141"/>
    </source>
</evidence>
<evidence type="ECO:0000313" key="4">
    <source>
        <dbReference type="EMBL" id="EFN50767.1"/>
    </source>
</evidence>
<evidence type="ECO:0000259" key="3">
    <source>
        <dbReference type="PROSITE" id="PS50011"/>
    </source>
</evidence>
<feature type="domain" description="Protein kinase" evidence="3">
    <location>
        <begin position="1"/>
        <end position="191"/>
    </location>
</feature>
<dbReference type="STRING" id="554065.E1ZTT7"/>
<reference evidence="4 5" key="1">
    <citation type="journal article" date="2010" name="Plant Cell">
        <title>The Chlorella variabilis NC64A genome reveals adaptation to photosymbiosis, coevolution with viruses, and cryptic sex.</title>
        <authorList>
            <person name="Blanc G."/>
            <person name="Duncan G."/>
            <person name="Agarkova I."/>
            <person name="Borodovsky M."/>
            <person name="Gurnon J."/>
            <person name="Kuo A."/>
            <person name="Lindquist E."/>
            <person name="Lucas S."/>
            <person name="Pangilinan J."/>
            <person name="Polle J."/>
            <person name="Salamov A."/>
            <person name="Terry A."/>
            <person name="Yamada T."/>
            <person name="Dunigan D.D."/>
            <person name="Grigoriev I.V."/>
            <person name="Claverie J.M."/>
            <person name="Van Etten J.L."/>
        </authorList>
    </citation>
    <scope>NUCLEOTIDE SEQUENCE [LARGE SCALE GENOMIC DNA]</scope>
    <source>
        <strain evidence="4 5">NC64A</strain>
    </source>
</reference>
<feature type="non-terminal residue" evidence="4">
    <location>
        <position position="191"/>
    </location>
</feature>
<dbReference type="Pfam" id="PF00069">
    <property type="entry name" value="Pkinase"/>
    <property type="match status" value="1"/>
</dbReference>
<dbReference type="InterPro" id="IPR008271">
    <property type="entry name" value="Ser/Thr_kinase_AS"/>
</dbReference>
<sequence length="191" mass="21819">VRLYEYVETRDHVYIMMEAAARGSLLDYVRDRKKLPEAEAVQIFQQLLHALQFCHRKDVVHRDIKLENILIDGGGRMRLIDFGLCGYYVAGKHLRCHCGSPSYAAPEIVARKDYLGPPVDVWSLGVVLFAMLAGYLPFHAKEKRQLSEKILAGVYKPAAWMSPAAQDLLSRMLALDPEQRITLEQAWSHPW</sequence>
<dbReference type="Gene3D" id="1.10.510.10">
    <property type="entry name" value="Transferase(Phosphotransferase) domain 1"/>
    <property type="match status" value="1"/>
</dbReference>
<dbReference type="FunFam" id="1.10.510.10:FF:000571">
    <property type="entry name" value="Maternal embryonic leucine zipper kinase"/>
    <property type="match status" value="1"/>
</dbReference>
<dbReference type="OrthoDB" id="514990at2759"/>
<proteinExistence type="predicted"/>
<dbReference type="KEGG" id="cvr:CHLNCDRAFT_10014"/>
<dbReference type="InParanoid" id="E1ZTT7"/>
<evidence type="ECO:0000256" key="1">
    <source>
        <dbReference type="ARBA" id="ARBA00022741"/>
    </source>
</evidence>
<dbReference type="EMBL" id="GL433874">
    <property type="protein sequence ID" value="EFN50767.1"/>
    <property type="molecule type" value="Genomic_DNA"/>
</dbReference>
<keyword evidence="5" id="KW-1185">Reference proteome</keyword>
<dbReference type="InterPro" id="IPR000719">
    <property type="entry name" value="Prot_kinase_dom"/>
</dbReference>
<organism evidence="5">
    <name type="scientific">Chlorella variabilis</name>
    <name type="common">Green alga</name>
    <dbReference type="NCBI Taxonomy" id="554065"/>
    <lineage>
        <taxon>Eukaryota</taxon>
        <taxon>Viridiplantae</taxon>
        <taxon>Chlorophyta</taxon>
        <taxon>core chlorophytes</taxon>
        <taxon>Trebouxiophyceae</taxon>
        <taxon>Chlorellales</taxon>
        <taxon>Chlorellaceae</taxon>
        <taxon>Chlorella clade</taxon>
        <taxon>Chlorella</taxon>
    </lineage>
</organism>
<dbReference type="eggNOG" id="KOG0583">
    <property type="taxonomic scope" value="Eukaryota"/>
</dbReference>
<protein>
    <recommendedName>
        <fullName evidence="3">Protein kinase domain-containing protein</fullName>
    </recommendedName>
</protein>
<dbReference type="GO" id="GO:0035556">
    <property type="term" value="P:intracellular signal transduction"/>
    <property type="evidence" value="ECO:0007669"/>
    <property type="project" value="TreeGrafter"/>
</dbReference>
<feature type="non-terminal residue" evidence="4">
    <location>
        <position position="1"/>
    </location>
</feature>
<gene>
    <name evidence="4" type="ORF">CHLNCDRAFT_10014</name>
</gene>
<dbReference type="RefSeq" id="XP_005842879.1">
    <property type="nucleotide sequence ID" value="XM_005842817.1"/>
</dbReference>
<dbReference type="SMART" id="SM00220">
    <property type="entry name" value="S_TKc"/>
    <property type="match status" value="1"/>
</dbReference>
<dbReference type="GO" id="GO:0005737">
    <property type="term" value="C:cytoplasm"/>
    <property type="evidence" value="ECO:0007669"/>
    <property type="project" value="TreeGrafter"/>
</dbReference>
<dbReference type="OMA" id="FARVCNE"/>
<accession>E1ZTT7</accession>
<keyword evidence="2" id="KW-0067">ATP-binding</keyword>
<dbReference type="Proteomes" id="UP000008141">
    <property type="component" value="Unassembled WGS sequence"/>
</dbReference>
<dbReference type="AlphaFoldDB" id="E1ZTT7"/>
<keyword evidence="1" id="KW-0547">Nucleotide-binding</keyword>
<evidence type="ECO:0000256" key="2">
    <source>
        <dbReference type="ARBA" id="ARBA00022840"/>
    </source>
</evidence>
<dbReference type="PROSITE" id="PS50011">
    <property type="entry name" value="PROTEIN_KINASE_DOM"/>
    <property type="match status" value="1"/>
</dbReference>
<dbReference type="SUPFAM" id="SSF56112">
    <property type="entry name" value="Protein kinase-like (PK-like)"/>
    <property type="match status" value="1"/>
</dbReference>